<keyword evidence="1" id="KW-0732">Signal</keyword>
<sequence length="138" mass="15346">MNSYTYILFCLLGVVYLASTVTAATVSFNLAARGLITKEEDEDDGPDPFAKVFKNGGSAQRSETLTDKQFPQWSYRFSFTYVPSDRLTVELTDNDTGGDDIMGSVDVSPVDLDKDVDRDIRGHGLWAGRIRFLNVVYS</sequence>
<reference evidence="3 4" key="1">
    <citation type="submission" date="2024-08" db="EMBL/GenBank/DDBJ databases">
        <authorList>
            <person name="Cucini C."/>
            <person name="Frati F."/>
        </authorList>
    </citation>
    <scope>NUCLEOTIDE SEQUENCE [LARGE SCALE GENOMIC DNA]</scope>
</reference>
<dbReference type="InterPro" id="IPR000008">
    <property type="entry name" value="C2_dom"/>
</dbReference>
<name>A0ABP1PSA7_9HEXA</name>
<keyword evidence="4" id="KW-1185">Reference proteome</keyword>
<evidence type="ECO:0000256" key="1">
    <source>
        <dbReference type="SAM" id="SignalP"/>
    </source>
</evidence>
<dbReference type="Gene3D" id="2.60.40.150">
    <property type="entry name" value="C2 domain"/>
    <property type="match status" value="1"/>
</dbReference>
<evidence type="ECO:0000313" key="3">
    <source>
        <dbReference type="EMBL" id="CAL8075512.1"/>
    </source>
</evidence>
<organism evidence="3 4">
    <name type="scientific">Orchesella dallaii</name>
    <dbReference type="NCBI Taxonomy" id="48710"/>
    <lineage>
        <taxon>Eukaryota</taxon>
        <taxon>Metazoa</taxon>
        <taxon>Ecdysozoa</taxon>
        <taxon>Arthropoda</taxon>
        <taxon>Hexapoda</taxon>
        <taxon>Collembola</taxon>
        <taxon>Entomobryomorpha</taxon>
        <taxon>Entomobryoidea</taxon>
        <taxon>Orchesellidae</taxon>
        <taxon>Orchesellinae</taxon>
        <taxon>Orchesella</taxon>
    </lineage>
</organism>
<evidence type="ECO:0000313" key="4">
    <source>
        <dbReference type="Proteomes" id="UP001642540"/>
    </source>
</evidence>
<dbReference type="InterPro" id="IPR035892">
    <property type="entry name" value="C2_domain_sf"/>
</dbReference>
<dbReference type="EMBL" id="CAXLJM020000008">
    <property type="protein sequence ID" value="CAL8075512.1"/>
    <property type="molecule type" value="Genomic_DNA"/>
</dbReference>
<dbReference type="SMART" id="SM00239">
    <property type="entry name" value="C2"/>
    <property type="match status" value="1"/>
</dbReference>
<feature type="signal peptide" evidence="1">
    <location>
        <begin position="1"/>
        <end position="23"/>
    </location>
</feature>
<comment type="caution">
    <text evidence="3">The sequence shown here is derived from an EMBL/GenBank/DDBJ whole genome shotgun (WGS) entry which is preliminary data.</text>
</comment>
<protein>
    <recommendedName>
        <fullName evidence="2">C2 domain-containing protein</fullName>
    </recommendedName>
</protein>
<feature type="domain" description="C2" evidence="2">
    <location>
        <begin position="11"/>
        <end position="127"/>
    </location>
</feature>
<dbReference type="SUPFAM" id="SSF49562">
    <property type="entry name" value="C2 domain (Calcium/lipid-binding domain, CaLB)"/>
    <property type="match status" value="1"/>
</dbReference>
<dbReference type="PROSITE" id="PS50004">
    <property type="entry name" value="C2"/>
    <property type="match status" value="1"/>
</dbReference>
<dbReference type="Pfam" id="PF00168">
    <property type="entry name" value="C2"/>
    <property type="match status" value="1"/>
</dbReference>
<evidence type="ECO:0000259" key="2">
    <source>
        <dbReference type="PROSITE" id="PS50004"/>
    </source>
</evidence>
<feature type="chain" id="PRO_5046964429" description="C2 domain-containing protein" evidence="1">
    <location>
        <begin position="24"/>
        <end position="138"/>
    </location>
</feature>
<proteinExistence type="predicted"/>
<dbReference type="Proteomes" id="UP001642540">
    <property type="component" value="Unassembled WGS sequence"/>
</dbReference>
<accession>A0ABP1PSA7</accession>
<gene>
    <name evidence="3" type="ORF">ODALV1_LOCUS3199</name>
</gene>
<dbReference type="CDD" id="cd00030">
    <property type="entry name" value="C2"/>
    <property type="match status" value="1"/>
</dbReference>